<accession>A0A0B5DC88</accession>
<dbReference type="Gene3D" id="1.20.1290.10">
    <property type="entry name" value="AhpD-like"/>
    <property type="match status" value="1"/>
</dbReference>
<dbReference type="EMBL" id="CP009313">
    <property type="protein sequence ID" value="AJE38825.1"/>
    <property type="molecule type" value="Genomic_DNA"/>
</dbReference>
<dbReference type="AlphaFoldDB" id="A0A0B5DC88"/>
<dbReference type="Proteomes" id="UP000031526">
    <property type="component" value="Chromosome"/>
</dbReference>
<protein>
    <submittedName>
        <fullName evidence="1">Carboxymuconolactone decarboxylase</fullName>
    </submittedName>
</protein>
<name>A0A0B5DC88_9ACTN</name>
<dbReference type="HOGENOM" id="CLU_082760_3_0_11"/>
<dbReference type="STRING" id="40318.SNOD_01105"/>
<dbReference type="InterPro" id="IPR029032">
    <property type="entry name" value="AhpD-like"/>
</dbReference>
<evidence type="ECO:0000313" key="2">
    <source>
        <dbReference type="Proteomes" id="UP000031526"/>
    </source>
</evidence>
<evidence type="ECO:0000313" key="1">
    <source>
        <dbReference type="EMBL" id="AJE38825.1"/>
    </source>
</evidence>
<reference evidence="2" key="1">
    <citation type="submission" date="2014-09" db="EMBL/GenBank/DDBJ databases">
        <title>Sequence of the Streptomyces nodosus genome.</title>
        <authorList>
            <person name="Sweeney P."/>
            <person name="Stephens N."/>
            <person name="Murphy C."/>
            <person name="Caffrey P."/>
        </authorList>
    </citation>
    <scope>NUCLEOTIDE SEQUENCE [LARGE SCALE GENOMIC DNA]</scope>
    <source>
        <strain evidence="2">ATCC 14899</strain>
    </source>
</reference>
<proteinExistence type="predicted"/>
<reference evidence="1 2" key="2">
    <citation type="journal article" date="2016" name="Appl. Microbiol. Biotechnol.">
        <title>Exploiting the genome sequence of Streptomyces nodosus for enhanced antibiotic production.</title>
        <authorList>
            <person name="Sweeney P."/>
            <person name="Murphy C.D."/>
            <person name="Caffrey P."/>
        </authorList>
    </citation>
    <scope>NUCLEOTIDE SEQUENCE [LARGE SCALE GENOMIC DNA]</scope>
    <source>
        <strain evidence="1 2">ATCC 14899</strain>
    </source>
</reference>
<dbReference type="SUPFAM" id="SSF69118">
    <property type="entry name" value="AhpD-like"/>
    <property type="match status" value="1"/>
</dbReference>
<organism evidence="1 2">
    <name type="scientific">Streptomyces nodosus</name>
    <dbReference type="NCBI Taxonomy" id="40318"/>
    <lineage>
        <taxon>Bacteria</taxon>
        <taxon>Bacillati</taxon>
        <taxon>Actinomycetota</taxon>
        <taxon>Actinomycetes</taxon>
        <taxon>Kitasatosporales</taxon>
        <taxon>Streptomycetaceae</taxon>
        <taxon>Streptomyces</taxon>
    </lineage>
</organism>
<dbReference type="PANTHER" id="PTHR34846:SF11">
    <property type="entry name" value="4-CARBOXYMUCONOLACTONE DECARBOXYLASE FAMILY PROTEIN (AFU_ORTHOLOGUE AFUA_6G11590)"/>
    <property type="match status" value="1"/>
</dbReference>
<dbReference type="PANTHER" id="PTHR34846">
    <property type="entry name" value="4-CARBOXYMUCONOLACTONE DECARBOXYLASE FAMILY PROTEIN (AFU_ORTHOLOGUE AFUA_6G11590)"/>
    <property type="match status" value="1"/>
</dbReference>
<gene>
    <name evidence="1" type="ORF">SNOD_01105</name>
</gene>
<sequence length="198" mass="22112">MRLPVLSEDDMDPRQLELAARIAGRRGAVRGPFRVWLHSPEMCERAESLGAFARFDCGLPNHLRELTLLMAARNWDAQYSWNAHVHQAIEAGIPEAAVKAIAERRAADFDNETDQAFYQFCREVLEEHFVSDETFARALEHFGAKGLVDTIGALGNFTMLGMCLNTFQVDLQPDREPPFPDVRGYTRPAAAGGDGPRP</sequence>
<dbReference type="RefSeq" id="WP_043436890.1">
    <property type="nucleotide sequence ID" value="NZ_CP009313.1"/>
</dbReference>
<keyword evidence="2" id="KW-1185">Reference proteome</keyword>